<dbReference type="Proteomes" id="UP000694050">
    <property type="component" value="Unassembled WGS sequence"/>
</dbReference>
<feature type="compositionally biased region" description="Polar residues" evidence="12">
    <location>
        <begin position="32"/>
        <end position="42"/>
    </location>
</feature>
<dbReference type="GO" id="GO:0006366">
    <property type="term" value="P:transcription by RNA polymerase II"/>
    <property type="evidence" value="ECO:0007669"/>
    <property type="project" value="InterPro"/>
</dbReference>
<evidence type="ECO:0000256" key="5">
    <source>
        <dbReference type="ARBA" id="ARBA00022691"/>
    </source>
</evidence>
<feature type="compositionally biased region" description="Basic residues" evidence="12">
    <location>
        <begin position="17"/>
        <end position="27"/>
    </location>
</feature>
<dbReference type="CDD" id="cd22926">
    <property type="entry name" value="HFD_SPT3"/>
    <property type="match status" value="1"/>
</dbReference>
<keyword evidence="8" id="KW-0804">Transcription</keyword>
<feature type="region of interest" description="Disordered" evidence="12">
    <location>
        <begin position="656"/>
        <end position="685"/>
    </location>
</feature>
<dbReference type="Pfam" id="PF04072">
    <property type="entry name" value="LCM"/>
    <property type="match status" value="1"/>
</dbReference>
<evidence type="ECO:0000256" key="6">
    <source>
        <dbReference type="ARBA" id="ARBA00023015"/>
    </source>
</evidence>
<protein>
    <recommendedName>
        <fullName evidence="2">Leucine carboxyl methyltransferase 1</fullName>
    </recommendedName>
    <alternativeName>
        <fullName evidence="10">Protein phosphatase methyltransferase 1</fullName>
    </alternativeName>
</protein>
<dbReference type="Pfam" id="PF02269">
    <property type="entry name" value="TFIID-18kDa"/>
    <property type="match status" value="1"/>
</dbReference>
<evidence type="ECO:0000313" key="14">
    <source>
        <dbReference type="Proteomes" id="UP000694050"/>
    </source>
</evidence>
<dbReference type="PANTHER" id="PTHR13600">
    <property type="entry name" value="LEUCINE CARBOXYL METHYLTRANSFERASE"/>
    <property type="match status" value="1"/>
</dbReference>
<keyword evidence="5" id="KW-0949">S-adenosyl-L-methionine</keyword>
<keyword evidence="4" id="KW-0808">Transferase</keyword>
<feature type="region of interest" description="Disordered" evidence="12">
    <location>
        <begin position="480"/>
        <end position="516"/>
    </location>
</feature>
<evidence type="ECO:0000256" key="9">
    <source>
        <dbReference type="ARBA" id="ARBA00023242"/>
    </source>
</evidence>
<evidence type="ECO:0000256" key="12">
    <source>
        <dbReference type="SAM" id="MobiDB-lite"/>
    </source>
</evidence>
<evidence type="ECO:0000256" key="4">
    <source>
        <dbReference type="ARBA" id="ARBA00022679"/>
    </source>
</evidence>
<dbReference type="InterPro" id="IPR003195">
    <property type="entry name" value="TFIID_TAF13"/>
</dbReference>
<name>A0A8J5P942_FUSOX</name>
<gene>
    <name evidence="13" type="primary">PPM1</name>
    <name evidence="13" type="ORF">Forpe1208_v006656</name>
</gene>
<accession>A0A8J5P942</accession>
<dbReference type="GO" id="GO:0018423">
    <property type="term" value="F:protein C-terminal leucine carboxyl O-methyltransferase activity"/>
    <property type="evidence" value="ECO:0007669"/>
    <property type="project" value="TreeGrafter"/>
</dbReference>
<dbReference type="EMBL" id="JAELUQ010000004">
    <property type="protein sequence ID" value="KAG7415809.1"/>
    <property type="molecule type" value="Genomic_DNA"/>
</dbReference>
<dbReference type="InterPro" id="IPR016651">
    <property type="entry name" value="LCMT1"/>
</dbReference>
<dbReference type="GO" id="GO:0006357">
    <property type="term" value="P:regulation of transcription by RNA polymerase II"/>
    <property type="evidence" value="ECO:0007669"/>
    <property type="project" value="UniProtKB-ARBA"/>
</dbReference>
<sequence length="703" mass="79565">MPAPEIPNLLNSLRSARGGRGRGRGRGGHASSAVTHDATIQGTDTDASVSRLSAVDLGYLYDPYAQYFVQSGDGPVARRLPIINRGTYTRTISLDILIESFLDGDQDSEQGAGPKQVVSLGAGTDTRPFRLFFSESRPGLVYHELDFEVVTSKKLRTVQATPKLRNILKDATQLTEHSWSAKPTGCEYYCHGQDLRGFSQSKTPKEEDGTETTTKEKPEIFLPGLRTDIPTLLLSECCLCYLAATEASDVINFFSSRIPNLGTIVYEPIRPDDAFGKMMVSNLAARRIQMPTLQMYQTPEDQRARMSKAGFEKVYHMTIEDIWQNWVSADEKRRVDSLEGLDEVEEWKLLAAHYIVVWASKGDGFEKHQDKNNPRHLISQRDKMAESRDSKSYKYRQEISQMMYVSGETAEPPVETTSIIEDIVRQQVIELLRNCTELASRRGSKSISINDLIFQIRHDQAKVSRLRTFLSWKDVRKNVKDSDDKGADADIAAGDDPVAAGDNTTDEAAKKNKKAKVGLPWEPSSYYNVEVPEREDEEDEEEEEMNYITLQRLRKADERTKAMTKEEYVTWSEYRQASFTYRKGKRFREWAGFGIVTDSKPSDDIVDILGFLTFEMVQTLTEMALKVKEQEDLVRAQNGGDNVGNAKKRKHEGALFDFPSEGKTPIEPRHVQEGSRRLQQRPKKSRAMLNGTRIAQHTPLNIF</sequence>
<organism evidence="13 14">
    <name type="scientific">Fusarium oxysporum f. sp. rapae</name>
    <dbReference type="NCBI Taxonomy" id="485398"/>
    <lineage>
        <taxon>Eukaryota</taxon>
        <taxon>Fungi</taxon>
        <taxon>Dikarya</taxon>
        <taxon>Ascomycota</taxon>
        <taxon>Pezizomycotina</taxon>
        <taxon>Sordariomycetes</taxon>
        <taxon>Hypocreomycetidae</taxon>
        <taxon>Hypocreales</taxon>
        <taxon>Nectriaceae</taxon>
        <taxon>Fusarium</taxon>
        <taxon>Fusarium oxysporum species complex</taxon>
    </lineage>
</organism>
<keyword evidence="6" id="KW-0805">Transcription regulation</keyword>
<comment type="caution">
    <text evidence="13">The sequence shown here is derived from an EMBL/GenBank/DDBJ whole genome shotgun (WGS) entry which is preliminary data.</text>
</comment>
<feature type="compositionally biased region" description="Basic and acidic residues" evidence="12">
    <location>
        <begin position="664"/>
        <end position="676"/>
    </location>
</feature>
<dbReference type="InterPro" id="IPR007213">
    <property type="entry name" value="Ppm1/Ppm2/Tcmp"/>
</dbReference>
<dbReference type="GO" id="GO:0032259">
    <property type="term" value="P:methylation"/>
    <property type="evidence" value="ECO:0007669"/>
    <property type="project" value="UniProtKB-KW"/>
</dbReference>
<dbReference type="GO" id="GO:0005634">
    <property type="term" value="C:nucleus"/>
    <property type="evidence" value="ECO:0007669"/>
    <property type="project" value="UniProtKB-SubCell"/>
</dbReference>
<evidence type="ECO:0000256" key="1">
    <source>
        <dbReference type="ARBA" id="ARBA00004123"/>
    </source>
</evidence>
<evidence type="ECO:0000256" key="8">
    <source>
        <dbReference type="ARBA" id="ARBA00023163"/>
    </source>
</evidence>
<keyword evidence="3 13" id="KW-0489">Methyltransferase</keyword>
<evidence type="ECO:0000256" key="7">
    <source>
        <dbReference type="ARBA" id="ARBA00023159"/>
    </source>
</evidence>
<dbReference type="PANTHER" id="PTHR13600:SF21">
    <property type="entry name" value="LEUCINE CARBOXYL METHYLTRANSFERASE 1"/>
    <property type="match status" value="1"/>
</dbReference>
<evidence type="ECO:0000256" key="10">
    <source>
        <dbReference type="ARBA" id="ARBA00029681"/>
    </source>
</evidence>
<keyword evidence="9" id="KW-0539">Nucleus</keyword>
<comment type="similarity">
    <text evidence="11">Belongs to the SPT3 family.</text>
</comment>
<evidence type="ECO:0000256" key="2">
    <source>
        <dbReference type="ARBA" id="ARBA00017497"/>
    </source>
</evidence>
<feature type="region of interest" description="Disordered" evidence="12">
    <location>
        <begin position="1"/>
        <end position="42"/>
    </location>
</feature>
<evidence type="ECO:0000313" key="13">
    <source>
        <dbReference type="EMBL" id="KAG7415809.1"/>
    </source>
</evidence>
<evidence type="ECO:0000256" key="3">
    <source>
        <dbReference type="ARBA" id="ARBA00022603"/>
    </source>
</evidence>
<dbReference type="GO" id="GO:0000124">
    <property type="term" value="C:SAGA complex"/>
    <property type="evidence" value="ECO:0007669"/>
    <property type="project" value="UniProtKB-ARBA"/>
</dbReference>
<dbReference type="FunFam" id="1.10.20.10:FF:000023">
    <property type="entry name" value="transcription initiation protein SPT3 homolog"/>
    <property type="match status" value="1"/>
</dbReference>
<keyword evidence="7" id="KW-0010">Activator</keyword>
<reference evidence="13" key="1">
    <citation type="submission" date="2021-04" db="EMBL/GenBank/DDBJ databases">
        <title>First draft genome resource for Brassicaceae pathogens Fusarium oxysporum f. sp. raphani and Fusarium oxysporum f. sp. rapae.</title>
        <authorList>
            <person name="Asai S."/>
        </authorList>
    </citation>
    <scope>NUCLEOTIDE SEQUENCE</scope>
    <source>
        <strain evidence="13">Tf1208</strain>
    </source>
</reference>
<evidence type="ECO:0000256" key="11">
    <source>
        <dbReference type="ARBA" id="ARBA00061274"/>
    </source>
</evidence>
<comment type="subcellular location">
    <subcellularLocation>
        <location evidence="1">Nucleus</location>
    </subcellularLocation>
</comment>
<proteinExistence type="inferred from homology"/>
<feature type="region of interest" description="Disordered" evidence="12">
    <location>
        <begin position="367"/>
        <end position="391"/>
    </location>
</feature>
<feature type="compositionally biased region" description="Low complexity" evidence="12">
    <location>
        <begin position="489"/>
        <end position="502"/>
    </location>
</feature>
<dbReference type="AlphaFoldDB" id="A0A8J5P942"/>